<organism evidence="1">
    <name type="scientific">Anguilla anguilla</name>
    <name type="common">European freshwater eel</name>
    <name type="synonym">Muraena anguilla</name>
    <dbReference type="NCBI Taxonomy" id="7936"/>
    <lineage>
        <taxon>Eukaryota</taxon>
        <taxon>Metazoa</taxon>
        <taxon>Chordata</taxon>
        <taxon>Craniata</taxon>
        <taxon>Vertebrata</taxon>
        <taxon>Euteleostomi</taxon>
        <taxon>Actinopterygii</taxon>
        <taxon>Neopterygii</taxon>
        <taxon>Teleostei</taxon>
        <taxon>Anguilliformes</taxon>
        <taxon>Anguillidae</taxon>
        <taxon>Anguilla</taxon>
    </lineage>
</organism>
<reference evidence="1" key="2">
    <citation type="journal article" date="2015" name="Fish Shellfish Immunol.">
        <title>Early steps in the European eel (Anguilla anguilla)-Vibrio vulnificus interaction in the gills: Role of the RtxA13 toxin.</title>
        <authorList>
            <person name="Callol A."/>
            <person name="Pajuelo D."/>
            <person name="Ebbesson L."/>
            <person name="Teles M."/>
            <person name="MacKenzie S."/>
            <person name="Amaro C."/>
        </authorList>
    </citation>
    <scope>NUCLEOTIDE SEQUENCE</scope>
</reference>
<accession>A0A0E9WHW6</accession>
<dbReference type="AlphaFoldDB" id="A0A0E9WHW6"/>
<dbReference type="EMBL" id="GBXM01019499">
    <property type="protein sequence ID" value="JAH89078.1"/>
    <property type="molecule type" value="Transcribed_RNA"/>
</dbReference>
<protein>
    <submittedName>
        <fullName evidence="1">Uncharacterized protein</fullName>
    </submittedName>
</protein>
<sequence length="48" mass="5515">MPVQVLDLHAPTTCQLTHPPQINPLAAHHCHQTLRKSPEIRTKRLTER</sequence>
<reference evidence="1" key="1">
    <citation type="submission" date="2014-11" db="EMBL/GenBank/DDBJ databases">
        <authorList>
            <person name="Amaro Gonzalez C."/>
        </authorList>
    </citation>
    <scope>NUCLEOTIDE SEQUENCE</scope>
</reference>
<name>A0A0E9WHW6_ANGAN</name>
<evidence type="ECO:0000313" key="1">
    <source>
        <dbReference type="EMBL" id="JAH89078.1"/>
    </source>
</evidence>
<proteinExistence type="predicted"/>